<gene>
    <name evidence="1" type="ORF">H9758_03760</name>
</gene>
<dbReference type="AlphaFoldDB" id="A0A9D2STM5"/>
<reference evidence="1" key="2">
    <citation type="submission" date="2021-04" db="EMBL/GenBank/DDBJ databases">
        <authorList>
            <person name="Gilroy R."/>
        </authorList>
    </citation>
    <scope>NUCLEOTIDE SEQUENCE</scope>
    <source>
        <strain evidence="1">ChiW19-954</strain>
    </source>
</reference>
<evidence type="ECO:0000313" key="2">
    <source>
        <dbReference type="Proteomes" id="UP000823890"/>
    </source>
</evidence>
<evidence type="ECO:0000313" key="1">
    <source>
        <dbReference type="EMBL" id="HJC33691.1"/>
    </source>
</evidence>
<dbReference type="Proteomes" id="UP000823890">
    <property type="component" value="Unassembled WGS sequence"/>
</dbReference>
<comment type="caution">
    <text evidence="1">The sequence shown here is derived from an EMBL/GenBank/DDBJ whole genome shotgun (WGS) entry which is preliminary data.</text>
</comment>
<reference evidence="1" key="1">
    <citation type="journal article" date="2021" name="PeerJ">
        <title>Extensive microbial diversity within the chicken gut microbiome revealed by metagenomics and culture.</title>
        <authorList>
            <person name="Gilroy R."/>
            <person name="Ravi A."/>
            <person name="Getino M."/>
            <person name="Pursley I."/>
            <person name="Horton D.L."/>
            <person name="Alikhan N.F."/>
            <person name="Baker D."/>
            <person name="Gharbi K."/>
            <person name="Hall N."/>
            <person name="Watson M."/>
            <person name="Adriaenssens E.M."/>
            <person name="Foster-Nyarko E."/>
            <person name="Jarju S."/>
            <person name="Secka A."/>
            <person name="Antonio M."/>
            <person name="Oren A."/>
            <person name="Chaudhuri R.R."/>
            <person name="La Ragione R."/>
            <person name="Hildebrand F."/>
            <person name="Pallen M.J."/>
        </authorList>
    </citation>
    <scope>NUCLEOTIDE SEQUENCE</scope>
    <source>
        <strain evidence="1">ChiW19-954</strain>
    </source>
</reference>
<organism evidence="1 2">
    <name type="scientific">Candidatus Mediterraneibacter faecipullorum</name>
    <dbReference type="NCBI Taxonomy" id="2838670"/>
    <lineage>
        <taxon>Bacteria</taxon>
        <taxon>Bacillati</taxon>
        <taxon>Bacillota</taxon>
        <taxon>Clostridia</taxon>
        <taxon>Lachnospirales</taxon>
        <taxon>Lachnospiraceae</taxon>
        <taxon>Mediterraneibacter</taxon>
    </lineage>
</organism>
<name>A0A9D2STM5_9FIRM</name>
<protein>
    <submittedName>
        <fullName evidence="1">Uncharacterized protein</fullName>
    </submittedName>
</protein>
<accession>A0A9D2STM5</accession>
<dbReference type="EMBL" id="DWWO01000043">
    <property type="protein sequence ID" value="HJC33691.1"/>
    <property type="molecule type" value="Genomic_DNA"/>
</dbReference>
<proteinExistence type="predicted"/>
<sequence length="209" mass="24244">MKEGIFMSWRKRKLYCIILLVILICTGCEKKTEISKSEAFSEATKRISSEQINVNFAWKEDYLNDLDTFFPALSIHSEWGTEMIPGVTIEPVGGTLGLIFKTEGNQWTVGDLYHPSHNKIVEPTTYLEKGNEELSSIYTNAKWEFQPLLDDYNLWLDEYYSDNNSNISQVKSIELFEVIDKTTGSKFTVSLDYIYGFLYEDPNHYEFHP</sequence>